<feature type="domain" description="SLH" evidence="7">
    <location>
        <begin position="78"/>
        <end position="141"/>
    </location>
</feature>
<reference evidence="9" key="1">
    <citation type="submission" date="2020-10" db="EMBL/GenBank/DDBJ databases">
        <authorList>
            <person name="Gilroy R."/>
        </authorList>
    </citation>
    <scope>NUCLEOTIDE SEQUENCE</scope>
    <source>
        <strain evidence="9">CHK181-108</strain>
    </source>
</reference>
<dbReference type="Gene3D" id="3.90.1720.10">
    <property type="entry name" value="endopeptidase domain like (from Nostoc punctiforme)"/>
    <property type="match status" value="1"/>
</dbReference>
<dbReference type="PANTHER" id="PTHR47053">
    <property type="entry name" value="MUREIN DD-ENDOPEPTIDASE MEPH-RELATED"/>
    <property type="match status" value="1"/>
</dbReference>
<dbReference type="Pfam" id="PF00395">
    <property type="entry name" value="SLH"/>
    <property type="match status" value="2"/>
</dbReference>
<organism evidence="9 10">
    <name type="scientific">Candidatus Ornithomonoglobus intestinigallinarum</name>
    <dbReference type="NCBI Taxonomy" id="2840894"/>
    <lineage>
        <taxon>Bacteria</taxon>
        <taxon>Bacillati</taxon>
        <taxon>Bacillota</taxon>
        <taxon>Clostridia</taxon>
        <taxon>Candidatus Ornithomonoglobus</taxon>
    </lineage>
</organism>
<reference evidence="9" key="2">
    <citation type="journal article" date="2021" name="PeerJ">
        <title>Extensive microbial diversity within the chicken gut microbiome revealed by metagenomics and culture.</title>
        <authorList>
            <person name="Gilroy R."/>
            <person name="Ravi A."/>
            <person name="Getino M."/>
            <person name="Pursley I."/>
            <person name="Horton D.L."/>
            <person name="Alikhan N.F."/>
            <person name="Baker D."/>
            <person name="Gharbi K."/>
            <person name="Hall N."/>
            <person name="Watson M."/>
            <person name="Adriaenssens E.M."/>
            <person name="Foster-Nyarko E."/>
            <person name="Jarju S."/>
            <person name="Secka A."/>
            <person name="Antonio M."/>
            <person name="Oren A."/>
            <person name="Chaudhuri R.R."/>
            <person name="La Ragione R."/>
            <person name="Hildebrand F."/>
            <person name="Pallen M.J."/>
        </authorList>
    </citation>
    <scope>NUCLEOTIDE SEQUENCE</scope>
    <source>
        <strain evidence="9">CHK181-108</strain>
    </source>
</reference>
<evidence type="ECO:0000256" key="3">
    <source>
        <dbReference type="ARBA" id="ARBA00022737"/>
    </source>
</evidence>
<name>A0A9D1KQI8_9FIRM</name>
<evidence type="ECO:0000313" key="10">
    <source>
        <dbReference type="Proteomes" id="UP000824165"/>
    </source>
</evidence>
<evidence type="ECO:0000313" key="9">
    <source>
        <dbReference type="EMBL" id="HIT85066.1"/>
    </source>
</evidence>
<dbReference type="InterPro" id="IPR013783">
    <property type="entry name" value="Ig-like_fold"/>
</dbReference>
<feature type="chain" id="PRO_5038876791" evidence="6">
    <location>
        <begin position="26"/>
        <end position="437"/>
    </location>
</feature>
<feature type="domain" description="NlpC/P60" evidence="8">
    <location>
        <begin position="317"/>
        <end position="437"/>
    </location>
</feature>
<dbReference type="Proteomes" id="UP000824165">
    <property type="component" value="Unassembled WGS sequence"/>
</dbReference>
<dbReference type="Gene3D" id="2.60.40.10">
    <property type="entry name" value="Immunoglobulins"/>
    <property type="match status" value="1"/>
</dbReference>
<keyword evidence="4" id="KW-0378">Hydrolase</keyword>
<dbReference type="Pfam" id="PF00877">
    <property type="entry name" value="NLPC_P60"/>
    <property type="match status" value="1"/>
</dbReference>
<proteinExistence type="inferred from homology"/>
<dbReference type="PANTHER" id="PTHR47053:SF1">
    <property type="entry name" value="MUREIN DD-ENDOPEPTIDASE MEPH-RELATED"/>
    <property type="match status" value="1"/>
</dbReference>
<dbReference type="InterPro" id="IPR051202">
    <property type="entry name" value="Peptidase_C40"/>
</dbReference>
<dbReference type="PROSITE" id="PS51935">
    <property type="entry name" value="NLPC_P60"/>
    <property type="match status" value="1"/>
</dbReference>
<feature type="domain" description="SLH" evidence="7">
    <location>
        <begin position="149"/>
        <end position="212"/>
    </location>
</feature>
<keyword evidence="6" id="KW-0732">Signal</keyword>
<dbReference type="GO" id="GO:0006508">
    <property type="term" value="P:proteolysis"/>
    <property type="evidence" value="ECO:0007669"/>
    <property type="project" value="UniProtKB-KW"/>
</dbReference>
<comment type="similarity">
    <text evidence="1">Belongs to the peptidase C40 family.</text>
</comment>
<evidence type="ECO:0000256" key="4">
    <source>
        <dbReference type="ARBA" id="ARBA00022801"/>
    </source>
</evidence>
<comment type="caution">
    <text evidence="9">The sequence shown here is derived from an EMBL/GenBank/DDBJ whole genome shotgun (WGS) entry which is preliminary data.</text>
</comment>
<evidence type="ECO:0000259" key="7">
    <source>
        <dbReference type="PROSITE" id="PS51272"/>
    </source>
</evidence>
<dbReference type="EMBL" id="DVLU01000037">
    <property type="protein sequence ID" value="HIT85066.1"/>
    <property type="molecule type" value="Genomic_DNA"/>
</dbReference>
<dbReference type="InterPro" id="IPR038765">
    <property type="entry name" value="Papain-like_cys_pep_sf"/>
</dbReference>
<sequence>MNKIAKKIILSVLSLTAILNTSAFAADLSGWAVSEYQQANEAGLVSYSVVSHNLKEDITRQEFCELAMNLYRKLTNETLITPAGSPFTDTDSTAVAQAYCYGIVSGTSDGTFTPNRLVTREEMAKMLVSTLAASEVNFELADGSDKSAIEQFSDADEISQWAEASVITALSNSLINGITDDTLDPLGSTTREQAIASVNRSYNAFKSDSYSVELPVITLPEDGAEINEGDFTISWTSIPSASTYHVIIKDANANSVVLEDIYSSTSHEIKAGTLAGNKDYTLIVGGVLADGSEVYSMPVDFKYKGSNKTGNSFVANSEKAQEVIDTAAKYLGVPYLWGGTTPSGFDCSGFVQYVMRECGISITRTTYTQWDNDGVYVSRSELQPGDLVYFGSSSAPHHVGLYVGDGTYIHAPSTGDVVKYSSLDSRSDFCGGKRVIF</sequence>
<accession>A0A9D1KQI8</accession>
<gene>
    <name evidence="9" type="ORF">IAA60_04055</name>
</gene>
<evidence type="ECO:0000256" key="2">
    <source>
        <dbReference type="ARBA" id="ARBA00022670"/>
    </source>
</evidence>
<protein>
    <submittedName>
        <fullName evidence="9">C40 family peptidase</fullName>
    </submittedName>
</protein>
<evidence type="ECO:0000256" key="5">
    <source>
        <dbReference type="ARBA" id="ARBA00022807"/>
    </source>
</evidence>
<feature type="signal peptide" evidence="6">
    <location>
        <begin position="1"/>
        <end position="25"/>
    </location>
</feature>
<dbReference type="InterPro" id="IPR000064">
    <property type="entry name" value="NLP_P60_dom"/>
</dbReference>
<dbReference type="PROSITE" id="PS51272">
    <property type="entry name" value="SLH"/>
    <property type="match status" value="2"/>
</dbReference>
<dbReference type="InterPro" id="IPR001119">
    <property type="entry name" value="SLH_dom"/>
</dbReference>
<keyword evidence="2" id="KW-0645">Protease</keyword>
<keyword evidence="3" id="KW-0677">Repeat</keyword>
<dbReference type="AlphaFoldDB" id="A0A9D1KQI8"/>
<dbReference type="SUPFAM" id="SSF54001">
    <property type="entry name" value="Cysteine proteinases"/>
    <property type="match status" value="1"/>
</dbReference>
<evidence type="ECO:0000256" key="1">
    <source>
        <dbReference type="ARBA" id="ARBA00007074"/>
    </source>
</evidence>
<dbReference type="GO" id="GO:0008234">
    <property type="term" value="F:cysteine-type peptidase activity"/>
    <property type="evidence" value="ECO:0007669"/>
    <property type="project" value="UniProtKB-KW"/>
</dbReference>
<keyword evidence="5" id="KW-0788">Thiol protease</keyword>
<evidence type="ECO:0000259" key="8">
    <source>
        <dbReference type="PROSITE" id="PS51935"/>
    </source>
</evidence>
<evidence type="ECO:0000256" key="6">
    <source>
        <dbReference type="SAM" id="SignalP"/>
    </source>
</evidence>